<dbReference type="RefSeq" id="WP_011699920.1">
    <property type="nucleotide sequence ID" value="NC_008554.1"/>
</dbReference>
<sequence length="139" mass="15967">MKWKVWLGLIALFLSGVLVGVAGTGFYLKGSLEQSLIGGHRPMMGKNIMRRLAGELQLTGEQRVEVGRIICEAERRLMETRRKHRPEVEEIIRGAIAQMKPLLTPEQQEKLDAMHTRARDRWKRQLDWHGGRHGGWDCT</sequence>
<keyword evidence="2" id="KW-1185">Reference proteome</keyword>
<dbReference type="STRING" id="335543.Sfum_3122"/>
<evidence type="ECO:0000313" key="1">
    <source>
        <dbReference type="EMBL" id="ABK18795.1"/>
    </source>
</evidence>
<accession>A0LMZ3</accession>
<reference evidence="1 2" key="1">
    <citation type="submission" date="2006-10" db="EMBL/GenBank/DDBJ databases">
        <title>Complete sequence of Syntrophobacter fumaroxidans MPOB.</title>
        <authorList>
            <consortium name="US DOE Joint Genome Institute"/>
            <person name="Copeland A."/>
            <person name="Lucas S."/>
            <person name="Lapidus A."/>
            <person name="Barry K."/>
            <person name="Detter J.C."/>
            <person name="Glavina del Rio T."/>
            <person name="Hammon N."/>
            <person name="Israni S."/>
            <person name="Pitluck S."/>
            <person name="Goltsman E.G."/>
            <person name="Martinez M."/>
            <person name="Schmutz J."/>
            <person name="Larimer F."/>
            <person name="Land M."/>
            <person name="Hauser L."/>
            <person name="Kyrpides N."/>
            <person name="Kim E."/>
            <person name="Boone D.R."/>
            <person name="Brockman F."/>
            <person name="Culley D."/>
            <person name="Ferry J."/>
            <person name="Gunsalus R."/>
            <person name="McInerney M.J."/>
            <person name="Morrison M."/>
            <person name="Plugge C."/>
            <person name="Rohlin L."/>
            <person name="Scholten J."/>
            <person name="Sieber J."/>
            <person name="Stams A.J.M."/>
            <person name="Worm P."/>
            <person name="Henstra A.M."/>
            <person name="Richardson P."/>
        </authorList>
    </citation>
    <scope>NUCLEOTIDE SEQUENCE [LARGE SCALE GENOMIC DNA]</scope>
    <source>
        <strain evidence="2">DSM 10017 / MPOB</strain>
    </source>
</reference>
<proteinExistence type="predicted"/>
<dbReference type="HOGENOM" id="CLU_1831920_0_0_7"/>
<evidence type="ECO:0008006" key="3">
    <source>
        <dbReference type="Google" id="ProtNLM"/>
    </source>
</evidence>
<dbReference type="EMBL" id="CP000478">
    <property type="protein sequence ID" value="ABK18795.1"/>
    <property type="molecule type" value="Genomic_DNA"/>
</dbReference>
<dbReference type="KEGG" id="sfu:Sfum_3122"/>
<dbReference type="OrthoDB" id="5465165at2"/>
<gene>
    <name evidence="1" type="ordered locus">Sfum_3122</name>
</gene>
<organism evidence="1 2">
    <name type="scientific">Syntrophobacter fumaroxidans (strain DSM 10017 / MPOB)</name>
    <dbReference type="NCBI Taxonomy" id="335543"/>
    <lineage>
        <taxon>Bacteria</taxon>
        <taxon>Pseudomonadati</taxon>
        <taxon>Thermodesulfobacteriota</taxon>
        <taxon>Syntrophobacteria</taxon>
        <taxon>Syntrophobacterales</taxon>
        <taxon>Syntrophobacteraceae</taxon>
        <taxon>Syntrophobacter</taxon>
    </lineage>
</organism>
<dbReference type="eggNOG" id="ENOG5033GX1">
    <property type="taxonomic scope" value="Bacteria"/>
</dbReference>
<dbReference type="Proteomes" id="UP000001784">
    <property type="component" value="Chromosome"/>
</dbReference>
<protein>
    <recommendedName>
        <fullName evidence="3">Zinc resistance-associated protein</fullName>
    </recommendedName>
</protein>
<dbReference type="AlphaFoldDB" id="A0LMZ3"/>
<name>A0LMZ3_SYNFM</name>
<dbReference type="InParanoid" id="A0LMZ3"/>
<evidence type="ECO:0000313" key="2">
    <source>
        <dbReference type="Proteomes" id="UP000001784"/>
    </source>
</evidence>